<gene>
    <name evidence="4" type="ORF">AMURIS_00176</name>
</gene>
<keyword evidence="3" id="KW-0732">Signal</keyword>
<evidence type="ECO:0000313" key="5">
    <source>
        <dbReference type="Proteomes" id="UP000236311"/>
    </source>
</evidence>
<name>A0A2K4ZAI2_9FIRM</name>
<evidence type="ECO:0000313" key="4">
    <source>
        <dbReference type="EMBL" id="SOY27472.1"/>
    </source>
</evidence>
<evidence type="ECO:0008006" key="6">
    <source>
        <dbReference type="Google" id="ProtNLM"/>
    </source>
</evidence>
<dbReference type="OrthoDB" id="1650656at2"/>
<protein>
    <recommendedName>
        <fullName evidence="6">Sortase B cell surface sorting signal</fullName>
    </recommendedName>
</protein>
<evidence type="ECO:0000256" key="1">
    <source>
        <dbReference type="SAM" id="MobiDB-lite"/>
    </source>
</evidence>
<dbReference type="RefSeq" id="WP_103237600.1">
    <property type="nucleotide sequence ID" value="NZ_OFSM01000001.1"/>
</dbReference>
<reference evidence="4 5" key="1">
    <citation type="submission" date="2018-01" db="EMBL/GenBank/DDBJ databases">
        <authorList>
            <person name="Gaut B.S."/>
            <person name="Morton B.R."/>
            <person name="Clegg M.T."/>
            <person name="Duvall M.R."/>
        </authorList>
    </citation>
    <scope>NUCLEOTIDE SEQUENCE [LARGE SCALE GENOMIC DNA]</scope>
    <source>
        <strain evidence="4">GP69</strain>
    </source>
</reference>
<sequence length="257" mass="27610">MKKKCMGLLLACGLFLFTGAEARADELLGQAGWKVTFTADSRMDSNFGQKSIDEAISGMQPGDNITFTLELGNQNGKMTDWYLTNEVVRSLEDTSENSATGGGAYTYYLAYTGANRSVVLFDSDTVGGDGSEGLRDATDALKEDYVYLDTLYPGQGGSITLRVALDGETQGNAYQDTLADLRMQFAVEVRPEPVTVTEEGPPATPQPGSPGRTGLVRTGDDTNLIPYVIAMGVSGLLFLLLAVYGVKQNRKEKKEAP</sequence>
<organism evidence="4 5">
    <name type="scientific">Acetatifactor muris</name>
    <dbReference type="NCBI Taxonomy" id="879566"/>
    <lineage>
        <taxon>Bacteria</taxon>
        <taxon>Bacillati</taxon>
        <taxon>Bacillota</taxon>
        <taxon>Clostridia</taxon>
        <taxon>Lachnospirales</taxon>
        <taxon>Lachnospiraceae</taxon>
        <taxon>Acetatifactor</taxon>
    </lineage>
</organism>
<dbReference type="Proteomes" id="UP000236311">
    <property type="component" value="Unassembled WGS sequence"/>
</dbReference>
<keyword evidence="2" id="KW-0812">Transmembrane</keyword>
<keyword evidence="2" id="KW-1133">Transmembrane helix</keyword>
<feature type="region of interest" description="Disordered" evidence="1">
    <location>
        <begin position="193"/>
        <end position="215"/>
    </location>
</feature>
<feature type="chain" id="PRO_5038334358" description="Sortase B cell surface sorting signal" evidence="3">
    <location>
        <begin position="23"/>
        <end position="257"/>
    </location>
</feature>
<feature type="transmembrane region" description="Helical" evidence="2">
    <location>
        <begin position="224"/>
        <end position="246"/>
    </location>
</feature>
<dbReference type="AlphaFoldDB" id="A0A2K4ZAI2"/>
<proteinExistence type="predicted"/>
<evidence type="ECO:0000256" key="2">
    <source>
        <dbReference type="SAM" id="Phobius"/>
    </source>
</evidence>
<keyword evidence="2" id="KW-0472">Membrane</keyword>
<dbReference type="EMBL" id="OFSM01000001">
    <property type="protein sequence ID" value="SOY27472.1"/>
    <property type="molecule type" value="Genomic_DNA"/>
</dbReference>
<accession>A0A2K4ZAI2</accession>
<feature type="signal peptide" evidence="3">
    <location>
        <begin position="1"/>
        <end position="22"/>
    </location>
</feature>
<keyword evidence="5" id="KW-1185">Reference proteome</keyword>
<evidence type="ECO:0000256" key="3">
    <source>
        <dbReference type="SAM" id="SignalP"/>
    </source>
</evidence>